<comment type="caution">
    <text evidence="2">The sequence shown here is derived from an EMBL/GenBank/DDBJ whole genome shotgun (WGS) entry which is preliminary data.</text>
</comment>
<reference evidence="2" key="1">
    <citation type="journal article" date="2019" name="bioRxiv">
        <title>The Genome of the Zebra Mussel, Dreissena polymorpha: A Resource for Invasive Species Research.</title>
        <authorList>
            <person name="McCartney M.A."/>
            <person name="Auch B."/>
            <person name="Kono T."/>
            <person name="Mallez S."/>
            <person name="Zhang Y."/>
            <person name="Obille A."/>
            <person name="Becker A."/>
            <person name="Abrahante J.E."/>
            <person name="Garbe J."/>
            <person name="Badalamenti J.P."/>
            <person name="Herman A."/>
            <person name="Mangelson H."/>
            <person name="Liachko I."/>
            <person name="Sullivan S."/>
            <person name="Sone E.D."/>
            <person name="Koren S."/>
            <person name="Silverstein K.A.T."/>
            <person name="Beckman K.B."/>
            <person name="Gohl D.M."/>
        </authorList>
    </citation>
    <scope>NUCLEOTIDE SEQUENCE</scope>
    <source>
        <strain evidence="2">Duluth1</strain>
        <tissue evidence="2">Whole animal</tissue>
    </source>
</reference>
<accession>A0A9D4CSE6</accession>
<dbReference type="EMBL" id="JAIWYP010000012">
    <property type="protein sequence ID" value="KAH3729787.1"/>
    <property type="molecule type" value="Genomic_DNA"/>
</dbReference>
<name>A0A9D4CSE6_DREPO</name>
<keyword evidence="1" id="KW-0175">Coiled coil</keyword>
<protein>
    <submittedName>
        <fullName evidence="2">Uncharacterized protein</fullName>
    </submittedName>
</protein>
<dbReference type="Proteomes" id="UP000828390">
    <property type="component" value="Unassembled WGS sequence"/>
</dbReference>
<evidence type="ECO:0000313" key="2">
    <source>
        <dbReference type="EMBL" id="KAH3729787.1"/>
    </source>
</evidence>
<feature type="coiled-coil region" evidence="1">
    <location>
        <begin position="2"/>
        <end position="40"/>
    </location>
</feature>
<dbReference type="AlphaFoldDB" id="A0A9D4CSE6"/>
<sequence>MRQNYKRRLNEIEKQRRIAVAEQIRKKEAARQEQLRQQEEFTKDIINYSLWQSESEVDNMLLSYKKDSDTIKALKAQVRFRKNVLHQIPSDKFKFNFSKKGKDFTVNELTANLKELVTQAIVADDAIQKHILVGKKVRHRFIKDGQSEWYIGKVISQVFACICCLTNTFNLSFKYL</sequence>
<dbReference type="InterPro" id="IPR042567">
    <property type="entry name" value="SPIN/Ssty_sf"/>
</dbReference>
<reference evidence="2" key="2">
    <citation type="submission" date="2020-11" db="EMBL/GenBank/DDBJ databases">
        <authorList>
            <person name="McCartney M.A."/>
            <person name="Auch B."/>
            <person name="Kono T."/>
            <person name="Mallez S."/>
            <person name="Becker A."/>
            <person name="Gohl D.M."/>
            <person name="Silverstein K.A.T."/>
            <person name="Koren S."/>
            <person name="Bechman K.B."/>
            <person name="Herman A."/>
            <person name="Abrahante J.E."/>
            <person name="Garbe J."/>
        </authorList>
    </citation>
    <scope>NUCLEOTIDE SEQUENCE</scope>
    <source>
        <strain evidence="2">Duluth1</strain>
        <tissue evidence="2">Whole animal</tissue>
    </source>
</reference>
<proteinExistence type="predicted"/>
<organism evidence="2 3">
    <name type="scientific">Dreissena polymorpha</name>
    <name type="common">Zebra mussel</name>
    <name type="synonym">Mytilus polymorpha</name>
    <dbReference type="NCBI Taxonomy" id="45954"/>
    <lineage>
        <taxon>Eukaryota</taxon>
        <taxon>Metazoa</taxon>
        <taxon>Spiralia</taxon>
        <taxon>Lophotrochozoa</taxon>
        <taxon>Mollusca</taxon>
        <taxon>Bivalvia</taxon>
        <taxon>Autobranchia</taxon>
        <taxon>Heteroconchia</taxon>
        <taxon>Euheterodonta</taxon>
        <taxon>Imparidentia</taxon>
        <taxon>Neoheterodontei</taxon>
        <taxon>Myida</taxon>
        <taxon>Dreissenoidea</taxon>
        <taxon>Dreissenidae</taxon>
        <taxon>Dreissena</taxon>
    </lineage>
</organism>
<keyword evidence="3" id="KW-1185">Reference proteome</keyword>
<dbReference type="Gene3D" id="2.80.10.70">
    <property type="entry name" value="Spindlin/Ssty"/>
    <property type="match status" value="1"/>
</dbReference>
<gene>
    <name evidence="2" type="ORF">DPMN_055765</name>
</gene>
<evidence type="ECO:0000313" key="3">
    <source>
        <dbReference type="Proteomes" id="UP000828390"/>
    </source>
</evidence>
<evidence type="ECO:0000256" key="1">
    <source>
        <dbReference type="SAM" id="Coils"/>
    </source>
</evidence>